<sequence length="102" mass="12170">LYPPITSDSARQKYKQEFDSDLKRYKQLCAEMDSVNDRLNQLSRQLDSISEDSPQYQDVAEEYNQLKDLKRSPDYQSKKLECKALRNKLFHIKRMVSDYDKV</sequence>
<evidence type="ECO:0000259" key="4">
    <source>
        <dbReference type="PROSITE" id="PS51980"/>
    </source>
</evidence>
<reference evidence="5" key="1">
    <citation type="submission" date="2019-09" db="EMBL/GenBank/DDBJ databases">
        <title>Bird 10,000 Genomes (B10K) Project - Family phase.</title>
        <authorList>
            <person name="Zhang G."/>
        </authorList>
    </citation>
    <scope>NUCLEOTIDE SEQUENCE</scope>
    <source>
        <strain evidence="5">B10K-DU-001-08</strain>
        <tissue evidence="5">Muscle</tissue>
    </source>
</reference>
<dbReference type="Gene3D" id="6.10.140.340">
    <property type="match status" value="1"/>
</dbReference>
<feature type="non-terminal residue" evidence="5">
    <location>
        <position position="102"/>
    </location>
</feature>
<dbReference type="PANTHER" id="PTHR23288:SF6">
    <property type="entry name" value="OCCLUDIN"/>
    <property type="match status" value="1"/>
</dbReference>
<feature type="non-terminal residue" evidence="5">
    <location>
        <position position="1"/>
    </location>
</feature>
<comment type="similarity">
    <text evidence="1 2">Belongs to the ELL/occludin family.</text>
</comment>
<feature type="domain" description="OCEL" evidence="4">
    <location>
        <begin position="1"/>
        <end position="102"/>
    </location>
</feature>
<dbReference type="InterPro" id="IPR031176">
    <property type="entry name" value="ELL/occludin"/>
</dbReference>
<dbReference type="GO" id="GO:0008023">
    <property type="term" value="C:transcription elongation factor complex"/>
    <property type="evidence" value="ECO:0007669"/>
    <property type="project" value="TreeGrafter"/>
</dbReference>
<dbReference type="GO" id="GO:0032968">
    <property type="term" value="P:positive regulation of transcription elongation by RNA polymerase II"/>
    <property type="evidence" value="ECO:0007669"/>
    <property type="project" value="TreeGrafter"/>
</dbReference>
<evidence type="ECO:0000256" key="3">
    <source>
        <dbReference type="SAM" id="Coils"/>
    </source>
</evidence>
<protein>
    <submittedName>
        <fullName evidence="5">OCLN protein</fullName>
    </submittedName>
</protein>
<dbReference type="Proteomes" id="UP000613066">
    <property type="component" value="Unassembled WGS sequence"/>
</dbReference>
<evidence type="ECO:0000313" key="5">
    <source>
        <dbReference type="EMBL" id="NXC45551.1"/>
    </source>
</evidence>
<dbReference type="PANTHER" id="PTHR23288">
    <property type="entry name" value="OCCLUDIN AND RNA POLYMERASE II ELONGATION FACTOR ELL"/>
    <property type="match status" value="1"/>
</dbReference>
<dbReference type="Pfam" id="PF07303">
    <property type="entry name" value="Occludin_ELL"/>
    <property type="match status" value="1"/>
</dbReference>
<organism evidence="5 6">
    <name type="scientific">Penelope pileata</name>
    <dbReference type="NCBI Taxonomy" id="1118817"/>
    <lineage>
        <taxon>Eukaryota</taxon>
        <taxon>Metazoa</taxon>
        <taxon>Chordata</taxon>
        <taxon>Craniata</taxon>
        <taxon>Vertebrata</taxon>
        <taxon>Euteleostomi</taxon>
        <taxon>Archelosauria</taxon>
        <taxon>Archosauria</taxon>
        <taxon>Dinosauria</taxon>
        <taxon>Saurischia</taxon>
        <taxon>Theropoda</taxon>
        <taxon>Coelurosauria</taxon>
        <taxon>Aves</taxon>
        <taxon>Neognathae</taxon>
        <taxon>Galloanserae</taxon>
        <taxon>Galliformes</taxon>
        <taxon>Cracidae</taxon>
        <taxon>Penelope</taxon>
    </lineage>
</organism>
<feature type="coiled-coil region" evidence="3">
    <location>
        <begin position="25"/>
        <end position="52"/>
    </location>
</feature>
<dbReference type="GO" id="GO:0042795">
    <property type="term" value="P:snRNA transcription by RNA polymerase II"/>
    <property type="evidence" value="ECO:0007669"/>
    <property type="project" value="TreeGrafter"/>
</dbReference>
<dbReference type="PROSITE" id="PS51980">
    <property type="entry name" value="OCEL"/>
    <property type="match status" value="1"/>
</dbReference>
<dbReference type="OrthoDB" id="8867927at2759"/>
<dbReference type="SUPFAM" id="SSF144292">
    <property type="entry name" value="occludin/ELL-like"/>
    <property type="match status" value="1"/>
</dbReference>
<dbReference type="AlphaFoldDB" id="A0A851NT30"/>
<keyword evidence="3" id="KW-0175">Coiled coil</keyword>
<comment type="caution">
    <text evidence="5">The sequence shown here is derived from an EMBL/GenBank/DDBJ whole genome shotgun (WGS) entry which is preliminary data.</text>
</comment>
<keyword evidence="6" id="KW-1185">Reference proteome</keyword>
<name>A0A851NT30_9GALL</name>
<dbReference type="GO" id="GO:0000987">
    <property type="term" value="F:cis-regulatory region sequence-specific DNA binding"/>
    <property type="evidence" value="ECO:0007669"/>
    <property type="project" value="TreeGrafter"/>
</dbReference>
<evidence type="ECO:0000313" key="6">
    <source>
        <dbReference type="Proteomes" id="UP000613066"/>
    </source>
</evidence>
<evidence type="ECO:0000256" key="2">
    <source>
        <dbReference type="PROSITE-ProRule" id="PRU01324"/>
    </source>
</evidence>
<evidence type="ECO:0000256" key="1">
    <source>
        <dbReference type="ARBA" id="ARBA00009171"/>
    </source>
</evidence>
<proteinExistence type="inferred from homology"/>
<accession>A0A851NT30</accession>
<dbReference type="EMBL" id="WBMW01003652">
    <property type="protein sequence ID" value="NXC45551.1"/>
    <property type="molecule type" value="Genomic_DNA"/>
</dbReference>
<dbReference type="InterPro" id="IPR010844">
    <property type="entry name" value="Occludin_ELL"/>
</dbReference>
<gene>
    <name evidence="5" type="primary">Ocln_1</name>
    <name evidence="5" type="ORF">PENPIL_R15287</name>
</gene>